<dbReference type="HOGENOM" id="CLU_2913395_0_0_5"/>
<dbReference type="EMBL" id="AP012603">
    <property type="protein sequence ID" value="BAM87671.1"/>
    <property type="molecule type" value="Genomic_DNA"/>
</dbReference>
<proteinExistence type="predicted"/>
<evidence type="ECO:0000313" key="1">
    <source>
        <dbReference type="EMBL" id="BAM87671.1"/>
    </source>
</evidence>
<reference evidence="1 2" key="1">
    <citation type="journal article" date="2013" name="Appl. Environ. Microbiol.">
        <title>Genome analysis suggests that the soil oligotrophic bacterium Agromonas oligotrophica (Bradyrhizobium oligotrophicum) is a nitrogen-fixing symbiont of Aeschynomene indica.</title>
        <authorList>
            <person name="Okubo T."/>
            <person name="Fukushima S."/>
            <person name="Itakura M."/>
            <person name="Oshima K."/>
            <person name="Longtonglang A."/>
            <person name="Teaumroong N."/>
            <person name="Mitsui H."/>
            <person name="Hattori M."/>
            <person name="Hattori R."/>
            <person name="Hattori T."/>
            <person name="Minamisawa K."/>
        </authorList>
    </citation>
    <scope>NUCLEOTIDE SEQUENCE [LARGE SCALE GENOMIC DNA]</scope>
    <source>
        <strain evidence="1 2">S58</strain>
    </source>
</reference>
<organism evidence="1 2">
    <name type="scientific">Bradyrhizobium oligotrophicum S58</name>
    <dbReference type="NCBI Taxonomy" id="1245469"/>
    <lineage>
        <taxon>Bacteria</taxon>
        <taxon>Pseudomonadati</taxon>
        <taxon>Pseudomonadota</taxon>
        <taxon>Alphaproteobacteria</taxon>
        <taxon>Hyphomicrobiales</taxon>
        <taxon>Nitrobacteraceae</taxon>
        <taxon>Bradyrhizobium</taxon>
    </lineage>
</organism>
<protein>
    <submittedName>
        <fullName evidence="1">Uncharacterized protein</fullName>
    </submittedName>
</protein>
<sequence>MTSSEFKPSWMRWPPNSCEVCTGWEKQDDWIGVCRRPESIHCGERTDARQRCFEYKRKADV</sequence>
<name>M4Z476_9BRAD</name>
<dbReference type="AlphaFoldDB" id="M4Z476"/>
<gene>
    <name evidence="1" type="ORF">S58_16630</name>
</gene>
<evidence type="ECO:0000313" key="2">
    <source>
        <dbReference type="Proteomes" id="UP000011841"/>
    </source>
</evidence>
<dbReference type="PATRIC" id="fig|1245469.3.peg.1695"/>
<dbReference type="Proteomes" id="UP000011841">
    <property type="component" value="Chromosome"/>
</dbReference>
<dbReference type="KEGG" id="aol:S58_16630"/>
<dbReference type="STRING" id="1245469.S58_16630"/>
<accession>M4Z476</accession>
<keyword evidence="2" id="KW-1185">Reference proteome</keyword>